<proteinExistence type="predicted"/>
<keyword evidence="1" id="KW-1133">Transmembrane helix</keyword>
<keyword evidence="3" id="KW-1185">Reference proteome</keyword>
<evidence type="ECO:0000256" key="1">
    <source>
        <dbReference type="SAM" id="Phobius"/>
    </source>
</evidence>
<organism evidence="2 3">
    <name type="scientific">Nitrolancea hollandica Lb</name>
    <dbReference type="NCBI Taxonomy" id="1129897"/>
    <lineage>
        <taxon>Bacteria</taxon>
        <taxon>Pseudomonadati</taxon>
        <taxon>Thermomicrobiota</taxon>
        <taxon>Thermomicrobia</taxon>
        <taxon>Sphaerobacterales</taxon>
        <taxon>Sphaerobacterineae</taxon>
        <taxon>Sphaerobacteraceae</taxon>
        <taxon>Nitrolancea</taxon>
    </lineage>
</organism>
<keyword evidence="1" id="KW-0812">Transmembrane</keyword>
<accession>I4EJC1</accession>
<protein>
    <submittedName>
        <fullName evidence="2">Uncharacterized protein</fullName>
    </submittedName>
</protein>
<comment type="caution">
    <text evidence="2">The sequence shown here is derived from an EMBL/GenBank/DDBJ whole genome shotgun (WGS) entry which is preliminary data.</text>
</comment>
<keyword evidence="1" id="KW-0472">Membrane</keyword>
<dbReference type="Proteomes" id="UP000004221">
    <property type="component" value="Unassembled WGS sequence"/>
</dbReference>
<dbReference type="AlphaFoldDB" id="I4EJC1"/>
<evidence type="ECO:0000313" key="2">
    <source>
        <dbReference type="EMBL" id="CCF84783.1"/>
    </source>
</evidence>
<feature type="transmembrane region" description="Helical" evidence="1">
    <location>
        <begin position="12"/>
        <end position="29"/>
    </location>
</feature>
<reference evidence="2 3" key="1">
    <citation type="journal article" date="2012" name="ISME J.">
        <title>Nitrification expanded: discovery, physiology and genomics of a nitrite-oxidizing bacterium from the phylum Chloroflexi.</title>
        <authorList>
            <person name="Sorokin D.Y."/>
            <person name="Lucker S."/>
            <person name="Vejmelkova D."/>
            <person name="Kostrikina N.A."/>
            <person name="Kleerebezem R."/>
            <person name="Rijpstra W.I."/>
            <person name="Damste J.S."/>
            <person name="Le Paslier D."/>
            <person name="Muyzer G."/>
            <person name="Wagner M."/>
            <person name="van Loosdrecht M.C."/>
            <person name="Daims H."/>
        </authorList>
    </citation>
    <scope>NUCLEOTIDE SEQUENCE [LARGE SCALE GENOMIC DNA]</scope>
    <source>
        <strain evidence="3">none</strain>
    </source>
</reference>
<sequence length="33" mass="3601">MVCGCVRRATCAASIMHLGWLVPFVLIGLRDVL</sequence>
<evidence type="ECO:0000313" key="3">
    <source>
        <dbReference type="Proteomes" id="UP000004221"/>
    </source>
</evidence>
<gene>
    <name evidence="2" type="ORF">NITHO_3940006</name>
</gene>
<dbReference type="EMBL" id="CAGS01000328">
    <property type="protein sequence ID" value="CCF84783.1"/>
    <property type="molecule type" value="Genomic_DNA"/>
</dbReference>
<name>I4EJC1_9BACT</name>